<gene>
    <name evidence="3" type="ORF">Nepgr_018303</name>
</gene>
<evidence type="ECO:0000256" key="1">
    <source>
        <dbReference type="RuleBase" id="RU369085"/>
    </source>
</evidence>
<comment type="function">
    <text evidence="1">Acts as a component of a SCF E3 ubiquitin ligase complexes.</text>
</comment>
<sequence length="468" mass="52695">MATCSYPNAQTSSISFSDFPEDVHLCILSFLTPSDISSFSCTSKRFVSLCHTDSKLWYAMCDRKWGSKTNINKWGSGKVGYKILYKTLNEYENLIGFWRRSGETNSNISGRLQLVFFEWGRSCVTGSWVSPSKDDTYNVIKSPFIWMSLSPEGEALNYLNPDYRAGLSGSLDASEKDLIYVSVSFIGKGHVVVEESREIGIWVNSGSPETIKAWNSGYRRNGSVEDLNGVGVENMTGAEIGSPPERLMSEIYQYFANRSRPGTSGERAWRRQRRREKEKLGKRKWEAEHFAKIVDCSPTPSRPLQGLWKGICEDAGLDFYLIRYDDIGGIACRGVGDSSKASSAYAPLFWTSNATFVEPPFSLEEELLYRTRIHFRLPLAAANDMCEEQLPSTKNEVVSRMMYINSSYDLVLPDFAGTSADPRHVEGRIWQYPDGTFGFGFLRDNFVVHLKHVVQNSCLLDAVELCSG</sequence>
<dbReference type="AlphaFoldDB" id="A0AAD3SSP2"/>
<evidence type="ECO:0000313" key="3">
    <source>
        <dbReference type="EMBL" id="GMH16462.1"/>
    </source>
</evidence>
<dbReference type="Gene3D" id="1.20.1280.50">
    <property type="match status" value="1"/>
</dbReference>
<dbReference type="Pfam" id="PF12937">
    <property type="entry name" value="F-box-like"/>
    <property type="match status" value="1"/>
</dbReference>
<dbReference type="Proteomes" id="UP001279734">
    <property type="component" value="Unassembled WGS sequence"/>
</dbReference>
<dbReference type="InterPro" id="IPR036047">
    <property type="entry name" value="F-box-like_dom_sf"/>
</dbReference>
<keyword evidence="1" id="KW-0539">Nucleus</keyword>
<dbReference type="GO" id="GO:0005737">
    <property type="term" value="C:cytoplasm"/>
    <property type="evidence" value="ECO:0007669"/>
    <property type="project" value="TreeGrafter"/>
</dbReference>
<dbReference type="InterPro" id="IPR001810">
    <property type="entry name" value="F-box_dom"/>
</dbReference>
<dbReference type="GO" id="GO:0019005">
    <property type="term" value="C:SCF ubiquitin ligase complex"/>
    <property type="evidence" value="ECO:0007669"/>
    <property type="project" value="UniProtKB-UniRule"/>
</dbReference>
<accession>A0AAD3SSP2</accession>
<comment type="subunit">
    <text evidence="1">Component of the SCF-type E3 ligase complex.</text>
</comment>
<dbReference type="PANTHER" id="PTHR12874:SF28">
    <property type="entry name" value="F-BOX PROTEIN"/>
    <property type="match status" value="1"/>
</dbReference>
<dbReference type="PROSITE" id="PS50181">
    <property type="entry name" value="FBOX"/>
    <property type="match status" value="1"/>
</dbReference>
<comment type="caution">
    <text evidence="3">The sequence shown here is derived from an EMBL/GenBank/DDBJ whole genome shotgun (WGS) entry which is preliminary data.</text>
</comment>
<evidence type="ECO:0000313" key="4">
    <source>
        <dbReference type="Proteomes" id="UP001279734"/>
    </source>
</evidence>
<keyword evidence="1" id="KW-0833">Ubl conjugation pathway</keyword>
<dbReference type="CDD" id="cd09917">
    <property type="entry name" value="F-box_SF"/>
    <property type="match status" value="1"/>
</dbReference>
<dbReference type="GO" id="GO:0009740">
    <property type="term" value="P:gibberellic acid mediated signaling pathway"/>
    <property type="evidence" value="ECO:0007669"/>
    <property type="project" value="TreeGrafter"/>
</dbReference>
<dbReference type="GO" id="GO:0031146">
    <property type="term" value="P:SCF-dependent proteasomal ubiquitin-dependent protein catabolic process"/>
    <property type="evidence" value="ECO:0007669"/>
    <property type="project" value="UniProtKB-UniRule"/>
</dbReference>
<reference evidence="3" key="1">
    <citation type="submission" date="2023-05" db="EMBL/GenBank/DDBJ databases">
        <title>Nepenthes gracilis genome sequencing.</title>
        <authorList>
            <person name="Fukushima K."/>
        </authorList>
    </citation>
    <scope>NUCLEOTIDE SEQUENCE</scope>
    <source>
        <strain evidence="3">SING2019-196</strain>
    </source>
</reference>
<dbReference type="SUPFAM" id="SSF81383">
    <property type="entry name" value="F-box domain"/>
    <property type="match status" value="1"/>
</dbReference>
<dbReference type="EMBL" id="BSYO01000016">
    <property type="protein sequence ID" value="GMH16462.1"/>
    <property type="molecule type" value="Genomic_DNA"/>
</dbReference>
<proteinExistence type="predicted"/>
<name>A0AAD3SSP2_NEPGR</name>
<dbReference type="GO" id="GO:0005634">
    <property type="term" value="C:nucleus"/>
    <property type="evidence" value="ECO:0007669"/>
    <property type="project" value="UniProtKB-SubCell"/>
</dbReference>
<comment type="pathway">
    <text evidence="1">Protein modification; protein ubiquitination.</text>
</comment>
<feature type="domain" description="F-box" evidence="2">
    <location>
        <begin position="13"/>
        <end position="60"/>
    </location>
</feature>
<protein>
    <recommendedName>
        <fullName evidence="1">F-box protein</fullName>
    </recommendedName>
</protein>
<dbReference type="GO" id="GO:0016567">
    <property type="term" value="P:protein ubiquitination"/>
    <property type="evidence" value="ECO:0007669"/>
    <property type="project" value="UniProtKB-UniRule"/>
</dbReference>
<dbReference type="PANTHER" id="PTHR12874">
    <property type="entry name" value="F-BOX ONLY PROTEIN 48-RELATED"/>
    <property type="match status" value="1"/>
</dbReference>
<keyword evidence="4" id="KW-1185">Reference proteome</keyword>
<comment type="subcellular location">
    <subcellularLocation>
        <location evidence="1">Nucleus</location>
    </subcellularLocation>
</comment>
<organism evidence="3 4">
    <name type="scientific">Nepenthes gracilis</name>
    <name type="common">Slender pitcher plant</name>
    <dbReference type="NCBI Taxonomy" id="150966"/>
    <lineage>
        <taxon>Eukaryota</taxon>
        <taxon>Viridiplantae</taxon>
        <taxon>Streptophyta</taxon>
        <taxon>Embryophyta</taxon>
        <taxon>Tracheophyta</taxon>
        <taxon>Spermatophyta</taxon>
        <taxon>Magnoliopsida</taxon>
        <taxon>eudicotyledons</taxon>
        <taxon>Gunneridae</taxon>
        <taxon>Pentapetalae</taxon>
        <taxon>Caryophyllales</taxon>
        <taxon>Nepenthaceae</taxon>
        <taxon>Nepenthes</taxon>
    </lineage>
</organism>
<evidence type="ECO:0000259" key="2">
    <source>
        <dbReference type="PROSITE" id="PS50181"/>
    </source>
</evidence>